<organism evidence="1 2">
    <name type="scientific">Thamnidium elegans</name>
    <dbReference type="NCBI Taxonomy" id="101142"/>
    <lineage>
        <taxon>Eukaryota</taxon>
        <taxon>Fungi</taxon>
        <taxon>Fungi incertae sedis</taxon>
        <taxon>Mucoromycota</taxon>
        <taxon>Mucoromycotina</taxon>
        <taxon>Mucoromycetes</taxon>
        <taxon>Mucorales</taxon>
        <taxon>Mucorineae</taxon>
        <taxon>Mucoraceae</taxon>
        <taxon>Thamnidium</taxon>
    </lineage>
</organism>
<dbReference type="InterPro" id="IPR038765">
    <property type="entry name" value="Papain-like_cys_pep_sf"/>
</dbReference>
<sequence length="317" mass="36534">MAIQPRDAFSSLAIGLSGLCNLILALIPDSVNPTLNFKLLPLPSLMKEQDWTAMRKLSIHTTTVSRRMVRAAAIEVNNTNVANVEEYLDGNVLQGAVTLSNYLRIFQSEGMTQRLADSTVYYYALDIWNVKTNTADVLVRRDILELDINHLKTRELLRNAFVRPISRTNSRSAKPVDIPHTIYFDKYMAYNKRLGYSITNVGVHAEIANLVNDPPSQERLEINMQYDMAVEEEIGELEDELEEAFEGFKRHPAGLHAVVCFRSEHFWVYIFDYEGGEWWMYNDTQVRIVAEDEVFDLSADYACNLFYINRQVRNDYR</sequence>
<evidence type="ECO:0000313" key="1">
    <source>
        <dbReference type="EMBL" id="KAG2233345.1"/>
    </source>
</evidence>
<accession>A0A8H7VU95</accession>
<evidence type="ECO:0000313" key="2">
    <source>
        <dbReference type="Proteomes" id="UP000613177"/>
    </source>
</evidence>
<protein>
    <submittedName>
        <fullName evidence="1">Uncharacterized protein</fullName>
    </submittedName>
</protein>
<reference evidence="1" key="1">
    <citation type="submission" date="2021-01" db="EMBL/GenBank/DDBJ databases">
        <title>Metabolic potential, ecology and presence of endohyphal bacteria is reflected in genomic diversity of Mucoromycotina.</title>
        <authorList>
            <person name="Muszewska A."/>
            <person name="Okrasinska A."/>
            <person name="Steczkiewicz K."/>
            <person name="Drgas O."/>
            <person name="Orlowska M."/>
            <person name="Perlinska-Lenart U."/>
            <person name="Aleksandrzak-Piekarczyk T."/>
            <person name="Szatraj K."/>
            <person name="Zielenkiewicz U."/>
            <person name="Pilsyk S."/>
            <person name="Malc E."/>
            <person name="Mieczkowski P."/>
            <person name="Kruszewska J.S."/>
            <person name="Biernat P."/>
            <person name="Pawlowska J."/>
        </authorList>
    </citation>
    <scope>NUCLEOTIDE SEQUENCE</scope>
    <source>
        <strain evidence="1">WA0000018081</strain>
    </source>
</reference>
<gene>
    <name evidence="1" type="ORF">INT48_009093</name>
</gene>
<proteinExistence type="predicted"/>
<dbReference type="Proteomes" id="UP000613177">
    <property type="component" value="Unassembled WGS sequence"/>
</dbReference>
<dbReference type="Gene3D" id="3.90.70.10">
    <property type="entry name" value="Cysteine proteinases"/>
    <property type="match status" value="1"/>
</dbReference>
<name>A0A8H7VU95_9FUNG</name>
<keyword evidence="2" id="KW-1185">Reference proteome</keyword>
<dbReference type="EMBL" id="JAEPRE010000082">
    <property type="protein sequence ID" value="KAG2233345.1"/>
    <property type="molecule type" value="Genomic_DNA"/>
</dbReference>
<dbReference type="AlphaFoldDB" id="A0A8H7VU95"/>
<dbReference type="SUPFAM" id="SSF54001">
    <property type="entry name" value="Cysteine proteinases"/>
    <property type="match status" value="1"/>
</dbReference>
<comment type="caution">
    <text evidence="1">The sequence shown here is derived from an EMBL/GenBank/DDBJ whole genome shotgun (WGS) entry which is preliminary data.</text>
</comment>